<dbReference type="Proteomes" id="UP000813461">
    <property type="component" value="Unassembled WGS sequence"/>
</dbReference>
<dbReference type="AlphaFoldDB" id="A0A8K0QVA2"/>
<sequence>MSRSRGLSSYRCPALARVCWGHLQSTSPSSALRSYLLSPIRFPNPLHRQVPLRPRPLVLSSAGHSAPTAQPYLRLWSRANRFRHLYSLIAAVPAFPVSEYPALRHSRFIRLRHEEGNTAWALQSRTLLFSSCASVPDRSHPTAISKALSALRLSDN</sequence>
<accession>A0A8K0QVA2</accession>
<reference evidence="1" key="1">
    <citation type="journal article" date="2021" name="Nat. Commun.">
        <title>Genetic determinants of endophytism in the Arabidopsis root mycobiome.</title>
        <authorList>
            <person name="Mesny F."/>
            <person name="Miyauchi S."/>
            <person name="Thiergart T."/>
            <person name="Pickel B."/>
            <person name="Atanasova L."/>
            <person name="Karlsson M."/>
            <person name="Huettel B."/>
            <person name="Barry K.W."/>
            <person name="Haridas S."/>
            <person name="Chen C."/>
            <person name="Bauer D."/>
            <person name="Andreopoulos W."/>
            <person name="Pangilinan J."/>
            <person name="LaButti K."/>
            <person name="Riley R."/>
            <person name="Lipzen A."/>
            <person name="Clum A."/>
            <person name="Drula E."/>
            <person name="Henrissat B."/>
            <person name="Kohler A."/>
            <person name="Grigoriev I.V."/>
            <person name="Martin F.M."/>
            <person name="Hacquard S."/>
        </authorList>
    </citation>
    <scope>NUCLEOTIDE SEQUENCE</scope>
    <source>
        <strain evidence="1">MPI-SDFR-AT-0120</strain>
    </source>
</reference>
<protein>
    <submittedName>
        <fullName evidence="1">Uncharacterized protein</fullName>
    </submittedName>
</protein>
<comment type="caution">
    <text evidence="1">The sequence shown here is derived from an EMBL/GenBank/DDBJ whole genome shotgun (WGS) entry which is preliminary data.</text>
</comment>
<gene>
    <name evidence="1" type="ORF">FB567DRAFT_217419</name>
</gene>
<organism evidence="1 2">
    <name type="scientific">Paraphoma chrysanthemicola</name>
    <dbReference type="NCBI Taxonomy" id="798071"/>
    <lineage>
        <taxon>Eukaryota</taxon>
        <taxon>Fungi</taxon>
        <taxon>Dikarya</taxon>
        <taxon>Ascomycota</taxon>
        <taxon>Pezizomycotina</taxon>
        <taxon>Dothideomycetes</taxon>
        <taxon>Pleosporomycetidae</taxon>
        <taxon>Pleosporales</taxon>
        <taxon>Pleosporineae</taxon>
        <taxon>Phaeosphaeriaceae</taxon>
        <taxon>Paraphoma</taxon>
    </lineage>
</organism>
<keyword evidence="2" id="KW-1185">Reference proteome</keyword>
<evidence type="ECO:0000313" key="2">
    <source>
        <dbReference type="Proteomes" id="UP000813461"/>
    </source>
</evidence>
<name>A0A8K0QVA2_9PLEO</name>
<dbReference type="EMBL" id="JAGMVJ010000027">
    <property type="protein sequence ID" value="KAH7070275.1"/>
    <property type="molecule type" value="Genomic_DNA"/>
</dbReference>
<evidence type="ECO:0000313" key="1">
    <source>
        <dbReference type="EMBL" id="KAH7070275.1"/>
    </source>
</evidence>
<proteinExistence type="predicted"/>